<dbReference type="eggNOG" id="COG0346">
    <property type="taxonomic scope" value="Bacteria"/>
</dbReference>
<gene>
    <name evidence="2" type="ORF">UK23_18935</name>
</gene>
<dbReference type="Gene3D" id="3.10.180.10">
    <property type="entry name" value="2,3-Dihydroxybiphenyl 1,2-Dioxygenase, domain 1"/>
    <property type="match status" value="1"/>
</dbReference>
<sequence length="130" mass="14283">MLTATKTTTMLPVEDSERAGRFYADMLGLKPITTAPDGTRIFSLGQGDALGLMPAEKGAQTAHTVLSFEVPNLEDEIRELEDKGVQFDDYDLPDFKTVNHIAVMGTERAAWFHDTEGNILCLHELLGDDA</sequence>
<dbReference type="AlphaFoldDB" id="A0A0F0H2K2"/>
<evidence type="ECO:0000313" key="3">
    <source>
        <dbReference type="Proteomes" id="UP000033393"/>
    </source>
</evidence>
<keyword evidence="3" id="KW-1185">Reference proteome</keyword>
<dbReference type="STRING" id="68170.GCA_000974445_02989"/>
<reference evidence="2 3" key="1">
    <citation type="submission" date="2015-02" db="EMBL/GenBank/DDBJ databases">
        <authorList>
            <person name="Ju K.-S."/>
            <person name="Doroghazi J.R."/>
            <person name="Metcalf W."/>
        </authorList>
    </citation>
    <scope>NUCLEOTIDE SEQUENCE [LARGE SCALE GENOMIC DNA]</scope>
    <source>
        <strain evidence="2 3">NRRL B-16140</strain>
    </source>
</reference>
<protein>
    <submittedName>
        <fullName evidence="2">Glyoxalase</fullName>
    </submittedName>
</protein>
<dbReference type="Pfam" id="PF00903">
    <property type="entry name" value="Glyoxalase"/>
    <property type="match status" value="1"/>
</dbReference>
<dbReference type="EMBL" id="JYJG01000122">
    <property type="protein sequence ID" value="KJK47888.1"/>
    <property type="molecule type" value="Genomic_DNA"/>
</dbReference>
<dbReference type="PROSITE" id="PS51819">
    <property type="entry name" value="VOC"/>
    <property type="match status" value="1"/>
</dbReference>
<comment type="caution">
    <text evidence="2">The sequence shown here is derived from an EMBL/GenBank/DDBJ whole genome shotgun (WGS) entry which is preliminary data.</text>
</comment>
<organism evidence="2 3">
    <name type="scientific">Lentzea aerocolonigenes</name>
    <name type="common">Lechevalieria aerocolonigenes</name>
    <name type="synonym">Saccharothrix aerocolonigenes</name>
    <dbReference type="NCBI Taxonomy" id="68170"/>
    <lineage>
        <taxon>Bacteria</taxon>
        <taxon>Bacillati</taxon>
        <taxon>Actinomycetota</taxon>
        <taxon>Actinomycetes</taxon>
        <taxon>Pseudonocardiales</taxon>
        <taxon>Pseudonocardiaceae</taxon>
        <taxon>Lentzea</taxon>
    </lineage>
</organism>
<dbReference type="RefSeq" id="WP_045312886.1">
    <property type="nucleotide sequence ID" value="NZ_JYJG01000122.1"/>
</dbReference>
<dbReference type="SUPFAM" id="SSF54593">
    <property type="entry name" value="Glyoxalase/Bleomycin resistance protein/Dihydroxybiphenyl dioxygenase"/>
    <property type="match status" value="1"/>
</dbReference>
<dbReference type="InterPro" id="IPR029068">
    <property type="entry name" value="Glyas_Bleomycin-R_OHBP_Dase"/>
</dbReference>
<proteinExistence type="predicted"/>
<dbReference type="PATRIC" id="fig|68170.10.peg.4690"/>
<dbReference type="Proteomes" id="UP000033393">
    <property type="component" value="Unassembled WGS sequence"/>
</dbReference>
<accession>A0A0F0H2K2</accession>
<evidence type="ECO:0000313" key="2">
    <source>
        <dbReference type="EMBL" id="KJK47888.1"/>
    </source>
</evidence>
<evidence type="ECO:0000259" key="1">
    <source>
        <dbReference type="PROSITE" id="PS51819"/>
    </source>
</evidence>
<dbReference type="InterPro" id="IPR004360">
    <property type="entry name" value="Glyas_Fos-R_dOase_dom"/>
</dbReference>
<name>A0A0F0H2K2_LENAE</name>
<dbReference type="OrthoDB" id="9804907at2"/>
<dbReference type="InterPro" id="IPR037523">
    <property type="entry name" value="VOC_core"/>
</dbReference>
<feature type="domain" description="VOC" evidence="1">
    <location>
        <begin position="4"/>
        <end position="125"/>
    </location>
</feature>